<dbReference type="InParanoid" id="A0A0C3PE03"/>
<evidence type="ECO:0000313" key="3">
    <source>
        <dbReference type="Proteomes" id="UP000054217"/>
    </source>
</evidence>
<evidence type="ECO:0000313" key="2">
    <source>
        <dbReference type="EMBL" id="KIO06376.1"/>
    </source>
</evidence>
<feature type="domain" description="Heterokaryon incompatibility" evidence="1">
    <location>
        <begin position="39"/>
        <end position="130"/>
    </location>
</feature>
<dbReference type="STRING" id="870435.A0A0C3PE03"/>
<dbReference type="PANTHER" id="PTHR10622:SF10">
    <property type="entry name" value="HET DOMAIN-CONTAINING PROTEIN"/>
    <property type="match status" value="1"/>
</dbReference>
<dbReference type="HOGENOM" id="CLU_328755_0_0_1"/>
<sequence length="874" mass="99681">MRLIDVDAFLEREKQFQTWLWGKPNLTVFVERDDMNKDYCILSHRWGNEVCYQEMVELANMGNRREIRRRDGYHKILRTCEQTKNDGFKWLWVDTCCIDKQSSSELSETINSMYHWYKNSGRCYTYLHDTTFFPTKRDDEKFKGFNGWPEWFSRGWTLQELIAPKDLQFFNKDWKCIGDKQTLASELEEITRVPSSVLRDGLSSYRPSVAQVMSWAADRRTTRLEDRAYSLMGLLDVNMPMLYGEGKKAFQRLQLEVIRTSNDQTIFAWDPEGKTRRTSSVLADDLGLFKDCHDVVEIEPKEFNRKMLSVWSSSLSAVTNMPVPIPDDQGLHVFTIANAGIQMWLPVVPYYGCPSVFQAALACRKGDSMMPMTIDLASFGSNYYRYIGAIGRPQPLPEYQQLYLACRDDARHDFTFEVDDSAVSGFSRCGIFPPITDVVLPNSYCIALSTTNPLATVVYADSSAKVYFAIAFGYCFGQEWVHVVCEQQNVPSADHFAKKVDERMRNSGAAYAQRMAEVHFGKEGEPYYTKHGHLPKSIWAVNVVYGARGRSGNCKVSIDVVQCAGCCGGRPGWTLTNPHPVTPVALLHTAANLRVCCSHNMDTATRSEFSRLRDSFHAICHKSPKDRKEVAIKPFMDVFGIRHLKDLVGNITFFERLASFSGAESTRGSTRRREHYISQLFVSESVALVVRKVHPIVNTLGFAFIEDITSALLNTNDLWDTFHQKDEYDKWNDNTRYICNMVQEINILEEEHHKASDDGERRALEEDIVGKILLTCERGISFEVRQATAMVVESLLCNDTKTTDKIGLQRTGTATRHVRKIAKVLRDILVDVPDDSQAHFRRALADAKAGTSKHKMYLDEAGTRSWPDSVGRLN</sequence>
<proteinExistence type="predicted"/>
<organism evidence="2 3">
    <name type="scientific">Pisolithus tinctorius Marx 270</name>
    <dbReference type="NCBI Taxonomy" id="870435"/>
    <lineage>
        <taxon>Eukaryota</taxon>
        <taxon>Fungi</taxon>
        <taxon>Dikarya</taxon>
        <taxon>Basidiomycota</taxon>
        <taxon>Agaricomycotina</taxon>
        <taxon>Agaricomycetes</taxon>
        <taxon>Agaricomycetidae</taxon>
        <taxon>Boletales</taxon>
        <taxon>Sclerodermatineae</taxon>
        <taxon>Pisolithaceae</taxon>
        <taxon>Pisolithus</taxon>
    </lineage>
</organism>
<protein>
    <recommendedName>
        <fullName evidence="1">Heterokaryon incompatibility domain-containing protein</fullName>
    </recommendedName>
</protein>
<dbReference type="InterPro" id="IPR010730">
    <property type="entry name" value="HET"/>
</dbReference>
<dbReference type="Pfam" id="PF06985">
    <property type="entry name" value="HET"/>
    <property type="match status" value="1"/>
</dbReference>
<evidence type="ECO:0000259" key="1">
    <source>
        <dbReference type="Pfam" id="PF06985"/>
    </source>
</evidence>
<dbReference type="PANTHER" id="PTHR10622">
    <property type="entry name" value="HET DOMAIN-CONTAINING PROTEIN"/>
    <property type="match status" value="1"/>
</dbReference>
<dbReference type="Proteomes" id="UP000054217">
    <property type="component" value="Unassembled WGS sequence"/>
</dbReference>
<gene>
    <name evidence="2" type="ORF">M404DRAFT_999034</name>
</gene>
<dbReference type="EMBL" id="KN831963">
    <property type="protein sequence ID" value="KIO06376.1"/>
    <property type="molecule type" value="Genomic_DNA"/>
</dbReference>
<accession>A0A0C3PE03</accession>
<reference evidence="2 3" key="1">
    <citation type="submission" date="2014-04" db="EMBL/GenBank/DDBJ databases">
        <authorList>
            <consortium name="DOE Joint Genome Institute"/>
            <person name="Kuo A."/>
            <person name="Kohler A."/>
            <person name="Costa M.D."/>
            <person name="Nagy L.G."/>
            <person name="Floudas D."/>
            <person name="Copeland A."/>
            <person name="Barry K.W."/>
            <person name="Cichocki N."/>
            <person name="Veneault-Fourrey C."/>
            <person name="LaButti K."/>
            <person name="Lindquist E.A."/>
            <person name="Lipzen A."/>
            <person name="Lundell T."/>
            <person name="Morin E."/>
            <person name="Murat C."/>
            <person name="Sun H."/>
            <person name="Tunlid A."/>
            <person name="Henrissat B."/>
            <person name="Grigoriev I.V."/>
            <person name="Hibbett D.S."/>
            <person name="Martin F."/>
            <person name="Nordberg H.P."/>
            <person name="Cantor M.N."/>
            <person name="Hua S.X."/>
        </authorList>
    </citation>
    <scope>NUCLEOTIDE SEQUENCE [LARGE SCALE GENOMIC DNA]</scope>
    <source>
        <strain evidence="2 3">Marx 270</strain>
    </source>
</reference>
<name>A0A0C3PE03_PISTI</name>
<dbReference type="OrthoDB" id="2630099at2759"/>
<dbReference type="AlphaFoldDB" id="A0A0C3PE03"/>
<keyword evidence="3" id="KW-1185">Reference proteome</keyword>
<reference evidence="3" key="2">
    <citation type="submission" date="2015-01" db="EMBL/GenBank/DDBJ databases">
        <title>Evolutionary Origins and Diversification of the Mycorrhizal Mutualists.</title>
        <authorList>
            <consortium name="DOE Joint Genome Institute"/>
            <consortium name="Mycorrhizal Genomics Consortium"/>
            <person name="Kohler A."/>
            <person name="Kuo A."/>
            <person name="Nagy L.G."/>
            <person name="Floudas D."/>
            <person name="Copeland A."/>
            <person name="Barry K.W."/>
            <person name="Cichocki N."/>
            <person name="Veneault-Fourrey C."/>
            <person name="LaButti K."/>
            <person name="Lindquist E.A."/>
            <person name="Lipzen A."/>
            <person name="Lundell T."/>
            <person name="Morin E."/>
            <person name="Murat C."/>
            <person name="Riley R."/>
            <person name="Ohm R."/>
            <person name="Sun H."/>
            <person name="Tunlid A."/>
            <person name="Henrissat B."/>
            <person name="Grigoriev I.V."/>
            <person name="Hibbett D.S."/>
            <person name="Martin F."/>
        </authorList>
    </citation>
    <scope>NUCLEOTIDE SEQUENCE [LARGE SCALE GENOMIC DNA]</scope>
    <source>
        <strain evidence="3">Marx 270</strain>
    </source>
</reference>